<evidence type="ECO:0000313" key="8">
    <source>
        <dbReference type="EMBL" id="GFU06639.1"/>
    </source>
</evidence>
<dbReference type="InterPro" id="IPR024989">
    <property type="entry name" value="MFS_assoc_dom"/>
</dbReference>
<accession>A0A8X6Q7M5</accession>
<feature type="transmembrane region" description="Helical" evidence="6">
    <location>
        <begin position="56"/>
        <end position="79"/>
    </location>
</feature>
<dbReference type="Proteomes" id="UP000887013">
    <property type="component" value="Unassembled WGS sequence"/>
</dbReference>
<feature type="transmembrane region" description="Helical" evidence="6">
    <location>
        <begin position="477"/>
        <end position="498"/>
    </location>
</feature>
<evidence type="ECO:0000256" key="6">
    <source>
        <dbReference type="SAM" id="Phobius"/>
    </source>
</evidence>
<evidence type="ECO:0000256" key="5">
    <source>
        <dbReference type="ARBA" id="ARBA00023136"/>
    </source>
</evidence>
<keyword evidence="3 6" id="KW-0812">Transmembrane</keyword>
<organism evidence="8 9">
    <name type="scientific">Nephila pilipes</name>
    <name type="common">Giant wood spider</name>
    <name type="synonym">Nephila maculata</name>
    <dbReference type="NCBI Taxonomy" id="299642"/>
    <lineage>
        <taxon>Eukaryota</taxon>
        <taxon>Metazoa</taxon>
        <taxon>Ecdysozoa</taxon>
        <taxon>Arthropoda</taxon>
        <taxon>Chelicerata</taxon>
        <taxon>Arachnida</taxon>
        <taxon>Araneae</taxon>
        <taxon>Araneomorphae</taxon>
        <taxon>Entelegynae</taxon>
        <taxon>Araneoidea</taxon>
        <taxon>Nephilidae</taxon>
        <taxon>Nephila</taxon>
    </lineage>
</organism>
<name>A0A8X6Q7M5_NEPPI</name>
<dbReference type="OrthoDB" id="7531894at2759"/>
<evidence type="ECO:0000256" key="2">
    <source>
        <dbReference type="ARBA" id="ARBA00005241"/>
    </source>
</evidence>
<dbReference type="InterPro" id="IPR036259">
    <property type="entry name" value="MFS_trans_sf"/>
</dbReference>
<feature type="transmembrane region" description="Helical" evidence="6">
    <location>
        <begin position="91"/>
        <end position="110"/>
    </location>
</feature>
<dbReference type="CDD" id="cd17335">
    <property type="entry name" value="MFS_MFSD6"/>
    <property type="match status" value="1"/>
</dbReference>
<feature type="non-terminal residue" evidence="8">
    <location>
        <position position="1"/>
    </location>
</feature>
<comment type="caution">
    <text evidence="8">The sequence shown here is derived from an EMBL/GenBank/DDBJ whole genome shotgun (WGS) entry which is preliminary data.</text>
</comment>
<evidence type="ECO:0000256" key="3">
    <source>
        <dbReference type="ARBA" id="ARBA00022692"/>
    </source>
</evidence>
<evidence type="ECO:0000256" key="4">
    <source>
        <dbReference type="ARBA" id="ARBA00022989"/>
    </source>
</evidence>
<feature type="transmembrane region" description="Helical" evidence="6">
    <location>
        <begin position="238"/>
        <end position="258"/>
    </location>
</feature>
<dbReference type="InterPro" id="IPR051717">
    <property type="entry name" value="MFS_MFSD6"/>
</dbReference>
<proteinExistence type="inferred from homology"/>
<dbReference type="GO" id="GO:0016020">
    <property type="term" value="C:membrane"/>
    <property type="evidence" value="ECO:0007669"/>
    <property type="project" value="UniProtKB-SubCell"/>
</dbReference>
<dbReference type="Gene3D" id="1.20.1250.20">
    <property type="entry name" value="MFS general substrate transporter like domains"/>
    <property type="match status" value="3"/>
</dbReference>
<dbReference type="Pfam" id="PF12832">
    <property type="entry name" value="MFS_1_like"/>
    <property type="match status" value="1"/>
</dbReference>
<dbReference type="PANTHER" id="PTHR16172">
    <property type="entry name" value="MAJOR FACILITATOR SUPERFAMILY DOMAIN-CONTAINING PROTEIN 6-LIKE"/>
    <property type="match status" value="1"/>
</dbReference>
<feature type="transmembrane region" description="Helical" evidence="6">
    <location>
        <begin position="510"/>
        <end position="530"/>
    </location>
</feature>
<evidence type="ECO:0000259" key="7">
    <source>
        <dbReference type="Pfam" id="PF12832"/>
    </source>
</evidence>
<dbReference type="AlphaFoldDB" id="A0A8X6Q7M5"/>
<dbReference type="SUPFAM" id="SSF103473">
    <property type="entry name" value="MFS general substrate transporter"/>
    <property type="match status" value="1"/>
</dbReference>
<comment type="subcellular location">
    <subcellularLocation>
        <location evidence="1">Membrane</location>
        <topology evidence="1">Multi-pass membrane protein</topology>
    </subcellularLocation>
</comment>
<feature type="transmembrane region" description="Helical" evidence="6">
    <location>
        <begin position="442"/>
        <end position="465"/>
    </location>
</feature>
<sequence length="544" mass="60227">ILREKNFKFYVLKMLETIKCPINLSLLPIKSHYFFFFGGIAGVMPFMPVVAKGLGINATAVGFIFTVLPFCVFFSKPLFGYITDYFQNIKAVIFILVIVTALSYFSVIFLPPFESKKNIHVQTQCQIESNSLSISTRAYDQKCLNDTLQQDAKGELIFESCNSNRTTNLLGKIHIKQSENKNFDDSFDSNSTTLLEFKPDTNFSCDCIAKNISIFVCYSIKPCLLIDNNVSMYRTYQFWLFALLAIVSGAGATVAFTLSDTACYEVIGEHPELYGRQRLWATISWGIVTLLAGFLNDVATGDSEVTNYSPGFYIMMVLVGIDLLLLLKIKLTKANFSLNIFSDVGKIFSSWETVCFAAAVYVMGAMSGLLWGYQFWLLQDLGATQTLLGLCAAVQCLVAEVPFFFFSGWFIKKFGYFYCVSGSLAAFAVRYGLYYVLENPWWVLPIEVLHGITFAVFYASMTGYASDNAPPGTEATMLGILGGLFEGIGVATGSLLGGVGLDKLGGRETFLVAACVSLICAPLLSLFHVVRNKFYGKAEVSSRK</sequence>
<feature type="domain" description="Major facilitator superfamily associated" evidence="7">
    <location>
        <begin position="28"/>
        <end position="511"/>
    </location>
</feature>
<reference evidence="8" key="1">
    <citation type="submission" date="2020-08" db="EMBL/GenBank/DDBJ databases">
        <title>Multicomponent nature underlies the extraordinary mechanical properties of spider dragline silk.</title>
        <authorList>
            <person name="Kono N."/>
            <person name="Nakamura H."/>
            <person name="Mori M."/>
            <person name="Yoshida Y."/>
            <person name="Ohtoshi R."/>
            <person name="Malay A.D."/>
            <person name="Moran D.A.P."/>
            <person name="Tomita M."/>
            <person name="Numata K."/>
            <person name="Arakawa K."/>
        </authorList>
    </citation>
    <scope>NUCLEOTIDE SEQUENCE</scope>
</reference>
<keyword evidence="9" id="KW-1185">Reference proteome</keyword>
<feature type="transmembrane region" description="Helical" evidence="6">
    <location>
        <begin position="350"/>
        <end position="375"/>
    </location>
</feature>
<feature type="transmembrane region" description="Helical" evidence="6">
    <location>
        <begin position="387"/>
        <end position="409"/>
    </location>
</feature>
<feature type="transmembrane region" description="Helical" evidence="6">
    <location>
        <begin position="279"/>
        <end position="299"/>
    </location>
</feature>
<keyword evidence="5 6" id="KW-0472">Membrane</keyword>
<evidence type="ECO:0000313" key="9">
    <source>
        <dbReference type="Proteomes" id="UP000887013"/>
    </source>
</evidence>
<comment type="similarity">
    <text evidence="2">Belongs to the major facilitator superfamily. MFSD6 family.</text>
</comment>
<feature type="transmembrane region" description="Helical" evidence="6">
    <location>
        <begin position="311"/>
        <end position="329"/>
    </location>
</feature>
<evidence type="ECO:0000256" key="1">
    <source>
        <dbReference type="ARBA" id="ARBA00004141"/>
    </source>
</evidence>
<protein>
    <recommendedName>
        <fullName evidence="7">Major facilitator superfamily associated domain-containing protein</fullName>
    </recommendedName>
</protein>
<dbReference type="EMBL" id="BMAW01124175">
    <property type="protein sequence ID" value="GFU06639.1"/>
    <property type="molecule type" value="Genomic_DNA"/>
</dbReference>
<feature type="transmembrane region" description="Helical" evidence="6">
    <location>
        <begin position="416"/>
        <end position="436"/>
    </location>
</feature>
<dbReference type="PANTHER" id="PTHR16172:SF30">
    <property type="entry name" value="SUGAR BABY, ISOFORM C"/>
    <property type="match status" value="1"/>
</dbReference>
<gene>
    <name evidence="8" type="ORF">NPIL_401811</name>
</gene>
<keyword evidence="4 6" id="KW-1133">Transmembrane helix</keyword>